<dbReference type="InterPro" id="IPR039556">
    <property type="entry name" value="ICL/PEPM"/>
</dbReference>
<dbReference type="SUPFAM" id="SSF51621">
    <property type="entry name" value="Phosphoenolpyruvate/pyruvate domain"/>
    <property type="match status" value="1"/>
</dbReference>
<reference evidence="1" key="1">
    <citation type="submission" date="2019-01" db="EMBL/GenBank/DDBJ databases">
        <title>Whole Genome Sequencing for Putative Detection of Antimicrobial Resistance and Potential Virulence Factors in Chryseobacterium indologenes isolated from Nile Tilapia in Tanzania.</title>
        <authorList>
            <person name="Mwega E."/>
            <person name="Mutoloki S."/>
            <person name="Mugimba K."/>
            <person name="Colquhoun D."/>
            <person name="Mdegela R."/>
            <person name="Evensen O."/>
            <person name="Wasteson Y."/>
        </authorList>
    </citation>
    <scope>NUCLEOTIDE SEQUENCE [LARGE SCALE GENOMIC DNA]</scope>
    <source>
        <strain evidence="1">StR 01</strain>
    </source>
</reference>
<dbReference type="EMBL" id="CP035532">
    <property type="protein sequence ID" value="QBA20978.1"/>
    <property type="molecule type" value="Genomic_DNA"/>
</dbReference>
<dbReference type="GO" id="GO:0016829">
    <property type="term" value="F:lyase activity"/>
    <property type="evidence" value="ECO:0007669"/>
    <property type="project" value="UniProtKB-KW"/>
</dbReference>
<accession>A0A411DKR1</accession>
<evidence type="ECO:0000313" key="1">
    <source>
        <dbReference type="EMBL" id="QBA20978.1"/>
    </source>
</evidence>
<dbReference type="CDD" id="cd00377">
    <property type="entry name" value="ICL_PEPM"/>
    <property type="match status" value="1"/>
</dbReference>
<keyword evidence="1" id="KW-0670">Pyruvate</keyword>
<dbReference type="PANTHER" id="PTHR42905:SF16">
    <property type="entry name" value="CARBOXYPHOSPHONOENOLPYRUVATE PHOSPHONOMUTASE-LIKE PROTEIN (AFU_ORTHOLOGUE AFUA_5G07230)"/>
    <property type="match status" value="1"/>
</dbReference>
<dbReference type="InterPro" id="IPR015813">
    <property type="entry name" value="Pyrv/PenolPyrv_kinase-like_dom"/>
</dbReference>
<dbReference type="AlphaFoldDB" id="A0A411DKR1"/>
<dbReference type="PANTHER" id="PTHR42905">
    <property type="entry name" value="PHOSPHOENOLPYRUVATE CARBOXYLASE"/>
    <property type="match status" value="1"/>
</dbReference>
<proteinExistence type="predicted"/>
<name>A0A411DKR1_CHRID</name>
<organism evidence="1">
    <name type="scientific">Chryseobacterium indologenes</name>
    <name type="common">Flavobacterium indologenes</name>
    <dbReference type="NCBI Taxonomy" id="253"/>
    <lineage>
        <taxon>Bacteria</taxon>
        <taxon>Pseudomonadati</taxon>
        <taxon>Bacteroidota</taxon>
        <taxon>Flavobacteriia</taxon>
        <taxon>Flavobacteriales</taxon>
        <taxon>Weeksellaceae</taxon>
        <taxon>Chryseobacterium group</taxon>
        <taxon>Chryseobacterium</taxon>
    </lineage>
</organism>
<gene>
    <name evidence="1" type="ORF">EU348_07150</name>
</gene>
<sequence length="255" mass="28666">MISFKQLHHGEEPLLLGNVWNVESAKAYEKLGYKALATSSSAVALSLGYEDGEQMTFEEYFYIIKRIRASVSIPLSVDLESGYGLENDTVVSNILKLIEIGISGINIEDTNVIDGIRELVNRDVFYEKLKDIFIKLGENRGKVFINVRTDPFLLNIENALEETLERIKLCEELKADGVFIPGMTAENDIRTITEATFLPVNVMALADLPDFDTLKALGVKRVTSGAFMYRHIYKELEKASQKITNVRSFSPLFIS</sequence>
<dbReference type="Pfam" id="PF13714">
    <property type="entry name" value="PEP_mutase"/>
    <property type="match status" value="1"/>
</dbReference>
<keyword evidence="1" id="KW-0456">Lyase</keyword>
<protein>
    <submittedName>
        <fullName evidence="1">Isocitrate lyase/phosphoenolpyruvate mutase family protein</fullName>
    </submittedName>
</protein>
<dbReference type="Gene3D" id="3.20.20.60">
    <property type="entry name" value="Phosphoenolpyruvate-binding domains"/>
    <property type="match status" value="1"/>
</dbReference>
<dbReference type="InterPro" id="IPR040442">
    <property type="entry name" value="Pyrv_kinase-like_dom_sf"/>
</dbReference>